<dbReference type="Proteomes" id="UP000285301">
    <property type="component" value="Unassembled WGS sequence"/>
</dbReference>
<keyword evidence="5" id="KW-0528">Neurotoxin</keyword>
<keyword evidence="7" id="KW-0472">Membrane</keyword>
<keyword evidence="11" id="KW-1185">Reference proteome</keyword>
<comment type="subcellular location">
    <subcellularLocation>
        <location evidence="1">Target cell membrane</location>
    </subcellularLocation>
</comment>
<evidence type="ECO:0000256" key="1">
    <source>
        <dbReference type="ARBA" id="ARBA00004175"/>
    </source>
</evidence>
<proteinExistence type="predicted"/>
<keyword evidence="2" id="KW-0268">Exocytosis</keyword>
<evidence type="ECO:0000256" key="3">
    <source>
        <dbReference type="ARBA" id="ARBA00022537"/>
    </source>
</evidence>
<dbReference type="STRING" id="1965070.A0A3S3NP82"/>
<dbReference type="GO" id="GO:0006887">
    <property type="term" value="P:exocytosis"/>
    <property type="evidence" value="ECO:0007669"/>
    <property type="project" value="UniProtKB-KW"/>
</dbReference>
<evidence type="ECO:0000256" key="6">
    <source>
        <dbReference type="ARBA" id="ARBA00023043"/>
    </source>
</evidence>
<dbReference type="AlphaFoldDB" id="A0A3S3NP82"/>
<dbReference type="InterPro" id="IPR002110">
    <property type="entry name" value="Ankyrin_rpt"/>
</dbReference>
<evidence type="ECO:0000313" key="11">
    <source>
        <dbReference type="Proteomes" id="UP000285301"/>
    </source>
</evidence>
<dbReference type="GO" id="GO:0044218">
    <property type="term" value="C:other organism cell membrane"/>
    <property type="evidence" value="ECO:0007669"/>
    <property type="project" value="UniProtKB-KW"/>
</dbReference>
<dbReference type="Pfam" id="PF00023">
    <property type="entry name" value="Ank"/>
    <property type="match status" value="2"/>
</dbReference>
<keyword evidence="5" id="KW-0638">Presynaptic neurotoxin</keyword>
<dbReference type="PROSITE" id="PS50297">
    <property type="entry name" value="ANK_REP_REGION"/>
    <property type="match status" value="4"/>
</dbReference>
<dbReference type="Gene3D" id="1.25.40.20">
    <property type="entry name" value="Ankyrin repeat-containing domain"/>
    <property type="match status" value="2"/>
</dbReference>
<evidence type="ECO:0000256" key="4">
    <source>
        <dbReference type="ARBA" id="ARBA00022737"/>
    </source>
</evidence>
<dbReference type="EMBL" id="NCKU01004019">
    <property type="protein sequence ID" value="RWS06564.1"/>
    <property type="molecule type" value="Genomic_DNA"/>
</dbReference>
<feature type="repeat" description="ANK" evidence="8">
    <location>
        <begin position="34"/>
        <end position="66"/>
    </location>
</feature>
<dbReference type="GO" id="GO:0044231">
    <property type="term" value="C:host cell presynaptic membrane"/>
    <property type="evidence" value="ECO:0007669"/>
    <property type="project" value="UniProtKB-KW"/>
</dbReference>
<dbReference type="GO" id="GO:0000502">
    <property type="term" value="C:proteasome complex"/>
    <property type="evidence" value="ECO:0007669"/>
    <property type="project" value="UniProtKB-KW"/>
</dbReference>
<accession>A0A3S3NP82</accession>
<keyword evidence="5" id="KW-0800">Toxin</keyword>
<evidence type="ECO:0000256" key="8">
    <source>
        <dbReference type="PROSITE-ProRule" id="PRU00023"/>
    </source>
</evidence>
<protein>
    <submittedName>
        <fullName evidence="9">26S proteasome non-ATPase regulatory subunit 10-like protein</fullName>
    </submittedName>
</protein>
<evidence type="ECO:0000313" key="10">
    <source>
        <dbReference type="EMBL" id="RWS08877.1"/>
    </source>
</evidence>
<dbReference type="InterPro" id="IPR036770">
    <property type="entry name" value="Ankyrin_rpt-contain_sf"/>
</dbReference>
<dbReference type="PRINTS" id="PR01415">
    <property type="entry name" value="ANKYRIN"/>
</dbReference>
<feature type="repeat" description="ANK" evidence="8">
    <location>
        <begin position="100"/>
        <end position="122"/>
    </location>
</feature>
<reference evidence="9 11" key="1">
    <citation type="journal article" date="2018" name="Gigascience">
        <title>Genomes of trombidid mites reveal novel predicted allergens and laterally-transferred genes associated with secondary metabolism.</title>
        <authorList>
            <person name="Dong X."/>
            <person name="Chaisiri K."/>
            <person name="Xia D."/>
            <person name="Armstrong S.D."/>
            <person name="Fang Y."/>
            <person name="Donnelly M.J."/>
            <person name="Kadowaki T."/>
            <person name="McGarry J.W."/>
            <person name="Darby A.C."/>
            <person name="Makepeace B.L."/>
        </authorList>
    </citation>
    <scope>NUCLEOTIDE SEQUENCE [LARGE SCALE GENOMIC DNA]</scope>
    <source>
        <strain evidence="9">UoL-WK</strain>
    </source>
</reference>
<evidence type="ECO:0000313" key="9">
    <source>
        <dbReference type="EMBL" id="RWS06564.1"/>
    </source>
</evidence>
<keyword evidence="7" id="KW-1053">Target membrane</keyword>
<sequence>MGERSELHWACSQGDLRKAVDLIAKASVDPVDELGWTPLMIASSAGHLDIVSALIESGANVNACNNNGQTSLHYAVSKNHVRIASLLTEHGADINARDNYGMTPLHRAAAKGHLPIVELLVKCNKLDINVCDDLGNTPLHFASEEDRLDVCKLLLQSGAQPSMLNKESQSAIDLSKSTSVLHLLRNALNSQ</sequence>
<comment type="caution">
    <text evidence="9">The sequence shown here is derived from an EMBL/GenBank/DDBJ whole genome shotgun (WGS) entry which is preliminary data.</text>
</comment>
<name>A0A3S3NP82_9ACAR</name>
<dbReference type="OrthoDB" id="1577640at2759"/>
<feature type="repeat" description="ANK" evidence="8">
    <location>
        <begin position="134"/>
        <end position="166"/>
    </location>
</feature>
<dbReference type="SUPFAM" id="SSF48403">
    <property type="entry name" value="Ankyrin repeat"/>
    <property type="match status" value="1"/>
</dbReference>
<feature type="repeat" description="ANK" evidence="8">
    <location>
        <begin position="67"/>
        <end position="99"/>
    </location>
</feature>
<evidence type="ECO:0000256" key="5">
    <source>
        <dbReference type="ARBA" id="ARBA00023028"/>
    </source>
</evidence>
<evidence type="ECO:0000256" key="7">
    <source>
        <dbReference type="ARBA" id="ARBA00023298"/>
    </source>
</evidence>
<evidence type="ECO:0000256" key="2">
    <source>
        <dbReference type="ARBA" id="ARBA00022483"/>
    </source>
</evidence>
<reference evidence="9" key="2">
    <citation type="submission" date="2018-11" db="EMBL/GenBank/DDBJ databases">
        <title>Trombidioid mite genomics.</title>
        <authorList>
            <person name="Dong X."/>
        </authorList>
    </citation>
    <scope>NUCLEOTIDE SEQUENCE</scope>
    <source>
        <strain evidence="9">UoL-WK</strain>
    </source>
</reference>
<dbReference type="Pfam" id="PF12796">
    <property type="entry name" value="Ank_2"/>
    <property type="match status" value="1"/>
</dbReference>
<organism evidence="9 11">
    <name type="scientific">Dinothrombium tinctorium</name>
    <dbReference type="NCBI Taxonomy" id="1965070"/>
    <lineage>
        <taxon>Eukaryota</taxon>
        <taxon>Metazoa</taxon>
        <taxon>Ecdysozoa</taxon>
        <taxon>Arthropoda</taxon>
        <taxon>Chelicerata</taxon>
        <taxon>Arachnida</taxon>
        <taxon>Acari</taxon>
        <taxon>Acariformes</taxon>
        <taxon>Trombidiformes</taxon>
        <taxon>Prostigmata</taxon>
        <taxon>Anystina</taxon>
        <taxon>Parasitengona</taxon>
        <taxon>Trombidioidea</taxon>
        <taxon>Trombidiidae</taxon>
        <taxon>Dinothrombium</taxon>
    </lineage>
</organism>
<dbReference type="PROSITE" id="PS50088">
    <property type="entry name" value="ANK_REPEAT"/>
    <property type="match status" value="4"/>
</dbReference>
<keyword evidence="3" id="KW-1052">Target cell membrane</keyword>
<keyword evidence="4" id="KW-0677">Repeat</keyword>
<gene>
    <name evidence="10" type="ORF">B4U79_12274</name>
    <name evidence="9" type="ORF">B4U79_15352</name>
</gene>
<dbReference type="PANTHER" id="PTHR24171:SF9">
    <property type="entry name" value="ANKYRIN REPEAT DOMAIN-CONTAINING PROTEIN 39"/>
    <property type="match status" value="1"/>
</dbReference>
<keyword evidence="6 8" id="KW-0040">ANK repeat</keyword>
<dbReference type="SMART" id="SM00248">
    <property type="entry name" value="ANK"/>
    <property type="match status" value="5"/>
</dbReference>
<keyword evidence="9" id="KW-0647">Proteasome</keyword>
<dbReference type="EMBL" id="NCKU01002745">
    <property type="protein sequence ID" value="RWS08877.1"/>
    <property type="molecule type" value="Genomic_DNA"/>
</dbReference>
<dbReference type="PANTHER" id="PTHR24171">
    <property type="entry name" value="ANKYRIN REPEAT DOMAIN-CONTAINING PROTEIN 39-RELATED"/>
    <property type="match status" value="1"/>
</dbReference>